<dbReference type="InterPro" id="IPR057691">
    <property type="entry name" value="DUF7931"/>
</dbReference>
<dbReference type="Proteomes" id="UP001334732">
    <property type="component" value="Chromosome"/>
</dbReference>
<protein>
    <recommendedName>
        <fullName evidence="1">DUF7931 domain-containing protein</fullName>
    </recommendedName>
</protein>
<feature type="domain" description="DUF7931" evidence="1">
    <location>
        <begin position="8"/>
        <end position="148"/>
    </location>
</feature>
<reference evidence="2 3" key="1">
    <citation type="submission" date="2023-12" db="EMBL/GenBank/DDBJ databases">
        <title>Thiobacillus sedimentum sp. nov., a chemolithoautotrophic sulfur-oxidizing bacterium isolated from freshwater sediment.</title>
        <authorList>
            <person name="Luo J."/>
            <person name="Dai C."/>
        </authorList>
    </citation>
    <scope>NUCLEOTIDE SEQUENCE [LARGE SCALE GENOMIC DNA]</scope>
    <source>
        <strain evidence="2 3">SCUT-2</strain>
    </source>
</reference>
<dbReference type="RefSeq" id="WP_324780429.1">
    <property type="nucleotide sequence ID" value="NZ_CP141769.1"/>
</dbReference>
<dbReference type="Pfam" id="PF25559">
    <property type="entry name" value="DUF7931"/>
    <property type="match status" value="1"/>
</dbReference>
<evidence type="ECO:0000313" key="3">
    <source>
        <dbReference type="Proteomes" id="UP001334732"/>
    </source>
</evidence>
<evidence type="ECO:0000313" key="2">
    <source>
        <dbReference type="EMBL" id="WRS39898.1"/>
    </source>
</evidence>
<evidence type="ECO:0000259" key="1">
    <source>
        <dbReference type="Pfam" id="PF25559"/>
    </source>
</evidence>
<organism evidence="2 3">
    <name type="scientific">Thiobacillus sedimenti</name>
    <dbReference type="NCBI Taxonomy" id="3110231"/>
    <lineage>
        <taxon>Bacteria</taxon>
        <taxon>Pseudomonadati</taxon>
        <taxon>Pseudomonadota</taxon>
        <taxon>Betaproteobacteria</taxon>
        <taxon>Nitrosomonadales</taxon>
        <taxon>Thiobacillaceae</taxon>
        <taxon>Thiobacillus</taxon>
    </lineage>
</organism>
<sequence>MNPFDTPSGFRAAFDALLAGTRRQLRLYDRDLDLLDIDDPTRLAALRALCVAGGGRRIELLLDDISRVARDHPRLMLLLRDFGHVLEIRKADPDAPRPDQAFVLADRRGVLLRADKSAIHGTVHEDDPARATELNHEFESMWQRAPEQVSATTLGL</sequence>
<keyword evidence="3" id="KW-1185">Reference proteome</keyword>
<dbReference type="EMBL" id="CP141769">
    <property type="protein sequence ID" value="WRS39898.1"/>
    <property type="molecule type" value="Genomic_DNA"/>
</dbReference>
<proteinExistence type="predicted"/>
<accession>A0ABZ1CKI9</accession>
<name>A0ABZ1CKI9_9PROT</name>
<gene>
    <name evidence="2" type="ORF">VA613_03250</name>
</gene>